<evidence type="ECO:0000313" key="4">
    <source>
        <dbReference type="Proteomes" id="UP000199011"/>
    </source>
</evidence>
<evidence type="ECO:0000256" key="2">
    <source>
        <dbReference type="PIRSR" id="PIRSR016184-1"/>
    </source>
</evidence>
<dbReference type="NCBIfam" id="TIGR00654">
    <property type="entry name" value="PhzF_family"/>
    <property type="match status" value="1"/>
</dbReference>
<feature type="active site" evidence="2">
    <location>
        <position position="45"/>
    </location>
</feature>
<dbReference type="GO" id="GO:0016853">
    <property type="term" value="F:isomerase activity"/>
    <property type="evidence" value="ECO:0007669"/>
    <property type="project" value="UniProtKB-KW"/>
</dbReference>
<dbReference type="Proteomes" id="UP000199011">
    <property type="component" value="Unassembled WGS sequence"/>
</dbReference>
<reference evidence="4" key="1">
    <citation type="submission" date="2016-10" db="EMBL/GenBank/DDBJ databases">
        <authorList>
            <person name="Varghese N."/>
            <person name="Submissions S."/>
        </authorList>
    </citation>
    <scope>NUCLEOTIDE SEQUENCE [LARGE SCALE GENOMIC DNA]</scope>
    <source>
        <strain evidence="4">DSM 16522</strain>
    </source>
</reference>
<dbReference type="SUPFAM" id="SSF54506">
    <property type="entry name" value="Diaminopimelate epimerase-like"/>
    <property type="match status" value="1"/>
</dbReference>
<dbReference type="STRING" id="53341.SAMN05421579_14416"/>
<dbReference type="RefSeq" id="WP_092520643.1">
    <property type="nucleotide sequence ID" value="NZ_CAWRAH010000091.1"/>
</dbReference>
<sequence>MHKYTIVNSFGSELFTGNPVAVFFNCDDLDDYHMQKLAAELNLSETTFIRSPLKDGDVNVKIFTPVNELGFAGHPLLGTALALAQETGLSEMNIETQKGVYRFSVDLVKEQPYTAYVQMEQPKPVISPYEYRQKLLEALGVEKSTLPIDMYDVGPRHVFVGVENVDILAKISPDLKKLSQFNNMAALCFCPNGIDSWRLRMFSPAYGVAEDAATGSAAGPLALHLCRYGLVEFGKTIEIMQGVEMGRPSYMKSIAKMEKAEFCLEASGYAFQIATGQYFI</sequence>
<dbReference type="Pfam" id="PF02567">
    <property type="entry name" value="PhzC-PhzF"/>
    <property type="match status" value="1"/>
</dbReference>
<keyword evidence="3" id="KW-0413">Isomerase</keyword>
<dbReference type="Gene3D" id="3.10.310.10">
    <property type="entry name" value="Diaminopimelate Epimerase, Chain A, domain 1"/>
    <property type="match status" value="2"/>
</dbReference>
<protein>
    <submittedName>
        <fullName evidence="3">Trans-2,3-dihydro-3-hydroxyanthranilate isomerase</fullName>
    </submittedName>
</protein>
<name>A0A1I5DPN6_9GAMM</name>
<dbReference type="PANTHER" id="PTHR13774">
    <property type="entry name" value="PHENAZINE BIOSYNTHESIS PROTEIN"/>
    <property type="match status" value="1"/>
</dbReference>
<accession>A0A1I5DPN6</accession>
<comment type="similarity">
    <text evidence="1">Belongs to the PhzF family.</text>
</comment>
<dbReference type="PANTHER" id="PTHR13774:SF32">
    <property type="entry name" value="ANTISENSE-ENHANCING SEQUENCE 1"/>
    <property type="match status" value="1"/>
</dbReference>
<evidence type="ECO:0000313" key="3">
    <source>
        <dbReference type="EMBL" id="SFO01203.1"/>
    </source>
</evidence>
<organism evidence="3 4">
    <name type="scientific">Xenorhabdus japonica</name>
    <dbReference type="NCBI Taxonomy" id="53341"/>
    <lineage>
        <taxon>Bacteria</taxon>
        <taxon>Pseudomonadati</taxon>
        <taxon>Pseudomonadota</taxon>
        <taxon>Gammaproteobacteria</taxon>
        <taxon>Enterobacterales</taxon>
        <taxon>Morganellaceae</taxon>
        <taxon>Xenorhabdus</taxon>
    </lineage>
</organism>
<dbReference type="PIRSF" id="PIRSF016184">
    <property type="entry name" value="PhzC_PhzF"/>
    <property type="match status" value="1"/>
</dbReference>
<keyword evidence="4" id="KW-1185">Reference proteome</keyword>
<proteinExistence type="inferred from homology"/>
<gene>
    <name evidence="3" type="ORF">SAMN05421579_14416</name>
</gene>
<dbReference type="OrthoDB" id="9788221at2"/>
<dbReference type="InterPro" id="IPR003719">
    <property type="entry name" value="Phenazine_PhzF-like"/>
</dbReference>
<dbReference type="EMBL" id="FOVO01000044">
    <property type="protein sequence ID" value="SFO01203.1"/>
    <property type="molecule type" value="Genomic_DNA"/>
</dbReference>
<dbReference type="GO" id="GO:0005737">
    <property type="term" value="C:cytoplasm"/>
    <property type="evidence" value="ECO:0007669"/>
    <property type="project" value="TreeGrafter"/>
</dbReference>
<evidence type="ECO:0000256" key="1">
    <source>
        <dbReference type="ARBA" id="ARBA00008270"/>
    </source>
</evidence>
<dbReference type="AlphaFoldDB" id="A0A1I5DPN6"/>